<dbReference type="RefSeq" id="WP_130477772.1">
    <property type="nucleotide sequence ID" value="NZ_SFCC01000012.1"/>
</dbReference>
<proteinExistence type="predicted"/>
<evidence type="ECO:0000313" key="3">
    <source>
        <dbReference type="Proteomes" id="UP000292003"/>
    </source>
</evidence>
<gene>
    <name evidence="2" type="ORF">EWH70_24145</name>
</gene>
<dbReference type="EMBL" id="SFCC01000012">
    <property type="protein sequence ID" value="RZQ61469.1"/>
    <property type="molecule type" value="Genomic_DNA"/>
</dbReference>
<keyword evidence="1" id="KW-0812">Transmembrane</keyword>
<evidence type="ECO:0000256" key="1">
    <source>
        <dbReference type="SAM" id="Phobius"/>
    </source>
</evidence>
<feature type="transmembrane region" description="Helical" evidence="1">
    <location>
        <begin position="150"/>
        <end position="169"/>
    </location>
</feature>
<feature type="transmembrane region" description="Helical" evidence="1">
    <location>
        <begin position="199"/>
        <end position="221"/>
    </location>
</feature>
<feature type="transmembrane region" description="Helical" evidence="1">
    <location>
        <begin position="89"/>
        <end position="109"/>
    </location>
</feature>
<reference evidence="2 3" key="1">
    <citation type="submission" date="2019-02" db="EMBL/GenBank/DDBJ databases">
        <title>Draft genome sequence of Amycolatopsis sp. 8-3EHSu isolated from roots of Suaeda maritima.</title>
        <authorList>
            <person name="Duangmal K."/>
            <person name="Chantavorakit T."/>
        </authorList>
    </citation>
    <scope>NUCLEOTIDE SEQUENCE [LARGE SCALE GENOMIC DNA]</scope>
    <source>
        <strain evidence="2 3">8-3EHSu</strain>
    </source>
</reference>
<feature type="transmembrane region" description="Helical" evidence="1">
    <location>
        <begin position="20"/>
        <end position="38"/>
    </location>
</feature>
<keyword evidence="3" id="KW-1185">Reference proteome</keyword>
<organism evidence="2 3">
    <name type="scientific">Amycolatopsis suaedae</name>
    <dbReference type="NCBI Taxonomy" id="2510978"/>
    <lineage>
        <taxon>Bacteria</taxon>
        <taxon>Bacillati</taxon>
        <taxon>Actinomycetota</taxon>
        <taxon>Actinomycetes</taxon>
        <taxon>Pseudonocardiales</taxon>
        <taxon>Pseudonocardiaceae</taxon>
        <taxon>Amycolatopsis</taxon>
    </lineage>
</organism>
<feature type="transmembrane region" description="Helical" evidence="1">
    <location>
        <begin position="121"/>
        <end position="144"/>
    </location>
</feature>
<keyword evidence="1" id="KW-1133">Transmembrane helix</keyword>
<dbReference type="Pfam" id="PF24686">
    <property type="entry name" value="FLQE3_permease"/>
    <property type="match status" value="1"/>
</dbReference>
<dbReference type="OrthoDB" id="3619398at2"/>
<evidence type="ECO:0000313" key="2">
    <source>
        <dbReference type="EMBL" id="RZQ61469.1"/>
    </source>
</evidence>
<comment type="caution">
    <text evidence="2">The sequence shown here is derived from an EMBL/GenBank/DDBJ whole genome shotgun (WGS) entry which is preliminary data.</text>
</comment>
<name>A0A4Q7J3C4_9PSEU</name>
<accession>A0A4Q7J3C4</accession>
<sequence>MSRLAVALRLEITLQWRYKFLHAAVFSGVLWLALLLPIPAQLRSTAEPYVILGDLMIVGFFFVAAAVFFEKGERTLNAVVTTPLRFHEYLASKVVMLTALSVLLAVFVATTTHGVHYHLPLLVLGAALGTVLMLLLGFLTALPFRSVSDWFLPAVVPIAVFNLPIVHYSGLWETPWLYLVPTHGPLLFLGAAFDQKTLTLWQAAYGVLYPVLFAAGMWLLAQRLFTRYLIAKTGGA</sequence>
<dbReference type="Proteomes" id="UP000292003">
    <property type="component" value="Unassembled WGS sequence"/>
</dbReference>
<protein>
    <submittedName>
        <fullName evidence="2">Fluoroquinolone transporter permease</fullName>
    </submittedName>
</protein>
<feature type="transmembrane region" description="Helical" evidence="1">
    <location>
        <begin position="50"/>
        <end position="69"/>
    </location>
</feature>
<dbReference type="AlphaFoldDB" id="A0A4Q7J3C4"/>
<dbReference type="InterPro" id="IPR056926">
    <property type="entry name" value="FLQE3_permease"/>
</dbReference>
<keyword evidence="1" id="KW-0472">Membrane</keyword>